<dbReference type="InterPro" id="IPR015421">
    <property type="entry name" value="PyrdxlP-dep_Trfase_major"/>
</dbReference>
<accession>A0A2T4Z4R6</accession>
<organism evidence="7 8">
    <name type="scientific">Desmospora activa DSM 45169</name>
    <dbReference type="NCBI Taxonomy" id="1121389"/>
    <lineage>
        <taxon>Bacteria</taxon>
        <taxon>Bacillati</taxon>
        <taxon>Bacillota</taxon>
        <taxon>Bacilli</taxon>
        <taxon>Bacillales</taxon>
        <taxon>Thermoactinomycetaceae</taxon>
        <taxon>Desmospora</taxon>
    </lineage>
</organism>
<dbReference type="Proteomes" id="UP000241639">
    <property type="component" value="Unassembled WGS sequence"/>
</dbReference>
<gene>
    <name evidence="7" type="ORF">C8J48_3221</name>
</gene>
<comment type="catalytic activity">
    <reaction evidence="5">
        <text>(sulfur carrier)-H + L-cysteine = (sulfur carrier)-SH + L-alanine</text>
        <dbReference type="Rhea" id="RHEA:43892"/>
        <dbReference type="Rhea" id="RHEA-COMP:14737"/>
        <dbReference type="Rhea" id="RHEA-COMP:14739"/>
        <dbReference type="ChEBI" id="CHEBI:29917"/>
        <dbReference type="ChEBI" id="CHEBI:35235"/>
        <dbReference type="ChEBI" id="CHEBI:57972"/>
        <dbReference type="ChEBI" id="CHEBI:64428"/>
        <dbReference type="EC" id="2.8.1.7"/>
    </reaction>
</comment>
<sequence>MIYLDNAASSWPKPPQVTEAMSQSINQYGANPGRGGHRLARQAAGMVEETRRSLANLFAVRDARHLLFAPSATYALNQAIHGTLRPGDHVISSAWEHNAVARPLEALRRAGVIEVTWLPPQASLASSHAWEKAIRPSTRLLVVTHASNVTGAIHPLAEIGSLAQSRHIPLLVDAAQTAGIVPIDVEAMGITMLAFPGHKGLMGPQGIGGLYVDPKHPLQPLIHGGTGSRSEELNPPLDRPVAFEAGTLNTPGIAGLNAGVRFVQQTGIETIHRREWELVHRLIAGLCDIAGVQLLLPDGEALPVLSFTVDGVDVQEIATILDQHYEIAIRAGYHCAALAHRSLETKTGGGTVRVSPGFFNTEQEIDTFIEAVTEIVDALT</sequence>
<name>A0A2T4Z4R6_9BACL</name>
<comment type="caution">
    <text evidence="7">The sequence shown here is derived from an EMBL/GenBank/DDBJ whole genome shotgun (WGS) entry which is preliminary data.</text>
</comment>
<dbReference type="EMBL" id="PZZP01000002">
    <property type="protein sequence ID" value="PTM56894.1"/>
    <property type="molecule type" value="Genomic_DNA"/>
</dbReference>
<dbReference type="InterPro" id="IPR000192">
    <property type="entry name" value="Aminotrans_V_dom"/>
</dbReference>
<dbReference type="InterPro" id="IPR015422">
    <property type="entry name" value="PyrdxlP-dep_Trfase_small"/>
</dbReference>
<evidence type="ECO:0000256" key="5">
    <source>
        <dbReference type="ARBA" id="ARBA00050776"/>
    </source>
</evidence>
<dbReference type="GO" id="GO:0031071">
    <property type="term" value="F:cysteine desulfurase activity"/>
    <property type="evidence" value="ECO:0007669"/>
    <property type="project" value="UniProtKB-EC"/>
</dbReference>
<dbReference type="PANTHER" id="PTHR43586">
    <property type="entry name" value="CYSTEINE DESULFURASE"/>
    <property type="match status" value="1"/>
</dbReference>
<comment type="cofactor">
    <cofactor evidence="1">
        <name>pyridoxal 5'-phosphate</name>
        <dbReference type="ChEBI" id="CHEBI:597326"/>
    </cofactor>
</comment>
<dbReference type="EC" id="2.8.1.7" evidence="3"/>
<dbReference type="InterPro" id="IPR015424">
    <property type="entry name" value="PyrdxlP-dep_Trfase"/>
</dbReference>
<dbReference type="PIRSF" id="PIRSF005572">
    <property type="entry name" value="NifS"/>
    <property type="match status" value="1"/>
</dbReference>
<dbReference type="Pfam" id="PF00266">
    <property type="entry name" value="Aminotran_5"/>
    <property type="match status" value="1"/>
</dbReference>
<evidence type="ECO:0000256" key="4">
    <source>
        <dbReference type="ARBA" id="ARBA00022898"/>
    </source>
</evidence>
<dbReference type="Gene3D" id="3.40.640.10">
    <property type="entry name" value="Type I PLP-dependent aspartate aminotransferase-like (Major domain)"/>
    <property type="match status" value="1"/>
</dbReference>
<evidence type="ECO:0000313" key="7">
    <source>
        <dbReference type="EMBL" id="PTM56894.1"/>
    </source>
</evidence>
<dbReference type="NCBIfam" id="TIGR01977">
    <property type="entry name" value="am_tr_V_EF2568"/>
    <property type="match status" value="1"/>
</dbReference>
<dbReference type="RefSeq" id="WP_107728181.1">
    <property type="nucleotide sequence ID" value="NZ_PZZP01000002.1"/>
</dbReference>
<keyword evidence="4" id="KW-0663">Pyridoxal phosphate</keyword>
<evidence type="ECO:0000313" key="8">
    <source>
        <dbReference type="Proteomes" id="UP000241639"/>
    </source>
</evidence>
<protein>
    <recommendedName>
        <fullName evidence="3">cysteine desulfurase</fullName>
        <ecNumber evidence="3">2.8.1.7</ecNumber>
    </recommendedName>
</protein>
<dbReference type="SUPFAM" id="SSF53383">
    <property type="entry name" value="PLP-dependent transferases"/>
    <property type="match status" value="1"/>
</dbReference>
<dbReference type="OrthoDB" id="9804366at2"/>
<evidence type="ECO:0000256" key="2">
    <source>
        <dbReference type="ARBA" id="ARBA00010447"/>
    </source>
</evidence>
<evidence type="ECO:0000256" key="3">
    <source>
        <dbReference type="ARBA" id="ARBA00012239"/>
    </source>
</evidence>
<evidence type="ECO:0000256" key="1">
    <source>
        <dbReference type="ARBA" id="ARBA00001933"/>
    </source>
</evidence>
<keyword evidence="8" id="KW-1185">Reference proteome</keyword>
<comment type="similarity">
    <text evidence="2">Belongs to the class-V pyridoxal-phosphate-dependent aminotransferase family. Csd subfamily.</text>
</comment>
<dbReference type="InterPro" id="IPR016454">
    <property type="entry name" value="Cysteine_dSase"/>
</dbReference>
<feature type="domain" description="Aminotransferase class V" evidence="6">
    <location>
        <begin position="2"/>
        <end position="368"/>
    </location>
</feature>
<dbReference type="InterPro" id="IPR010969">
    <property type="entry name" value="Cys_dSase-rel_unknwn_funct"/>
</dbReference>
<dbReference type="PANTHER" id="PTHR43586:SF4">
    <property type="entry name" value="ISOPENICILLIN N EPIMERASE"/>
    <property type="match status" value="1"/>
</dbReference>
<dbReference type="AlphaFoldDB" id="A0A2T4Z4R6"/>
<reference evidence="7 8" key="1">
    <citation type="submission" date="2018-04" db="EMBL/GenBank/DDBJ databases">
        <title>Genomic Encyclopedia of Archaeal and Bacterial Type Strains, Phase II (KMG-II): from individual species to whole genera.</title>
        <authorList>
            <person name="Goeker M."/>
        </authorList>
    </citation>
    <scope>NUCLEOTIDE SEQUENCE [LARGE SCALE GENOMIC DNA]</scope>
    <source>
        <strain evidence="7 8">DSM 45169</strain>
    </source>
</reference>
<evidence type="ECO:0000259" key="6">
    <source>
        <dbReference type="Pfam" id="PF00266"/>
    </source>
</evidence>
<proteinExistence type="inferred from homology"/>
<dbReference type="Gene3D" id="3.90.1150.10">
    <property type="entry name" value="Aspartate Aminotransferase, domain 1"/>
    <property type="match status" value="1"/>
</dbReference>